<organism evidence="2 6">
    <name type="scientific">Didymodactylos carnosus</name>
    <dbReference type="NCBI Taxonomy" id="1234261"/>
    <lineage>
        <taxon>Eukaryota</taxon>
        <taxon>Metazoa</taxon>
        <taxon>Spiralia</taxon>
        <taxon>Gnathifera</taxon>
        <taxon>Rotifera</taxon>
        <taxon>Eurotatoria</taxon>
        <taxon>Bdelloidea</taxon>
        <taxon>Philodinida</taxon>
        <taxon>Philodinidae</taxon>
        <taxon>Didymodactylos</taxon>
    </lineage>
</organism>
<name>A0A814DA20_9BILA</name>
<keyword evidence="1" id="KW-0812">Transmembrane</keyword>
<evidence type="ECO:0000313" key="2">
    <source>
        <dbReference type="EMBL" id="CAF0952490.1"/>
    </source>
</evidence>
<keyword evidence="6" id="KW-1185">Reference proteome</keyword>
<dbReference type="Proteomes" id="UP000681722">
    <property type="component" value="Unassembled WGS sequence"/>
</dbReference>
<dbReference type="PANTHER" id="PTHR45011:SF1">
    <property type="entry name" value="DAP3-BINDING CELL DEATH ENHANCER 1"/>
    <property type="match status" value="1"/>
</dbReference>
<dbReference type="Proteomes" id="UP000677228">
    <property type="component" value="Unassembled WGS sequence"/>
</dbReference>
<dbReference type="Proteomes" id="UP000663829">
    <property type="component" value="Unassembled WGS sequence"/>
</dbReference>
<dbReference type="Proteomes" id="UP000682733">
    <property type="component" value="Unassembled WGS sequence"/>
</dbReference>
<dbReference type="EMBL" id="CAJOBC010002334">
    <property type="protein sequence ID" value="CAF3728061.1"/>
    <property type="molecule type" value="Genomic_DNA"/>
</dbReference>
<evidence type="ECO:0000256" key="1">
    <source>
        <dbReference type="SAM" id="Phobius"/>
    </source>
</evidence>
<proteinExistence type="predicted"/>
<protein>
    <recommendedName>
        <fullName evidence="7">Sel1 repeat family protein</fullName>
    </recommendedName>
</protein>
<dbReference type="Gene3D" id="1.25.40.10">
    <property type="entry name" value="Tetratricopeptide repeat domain"/>
    <property type="match status" value="1"/>
</dbReference>
<comment type="caution">
    <text evidence="2">The sequence shown here is derived from an EMBL/GenBank/DDBJ whole genome shotgun (WGS) entry which is preliminary data.</text>
</comment>
<feature type="transmembrane region" description="Helical" evidence="1">
    <location>
        <begin position="38"/>
        <end position="62"/>
    </location>
</feature>
<dbReference type="OrthoDB" id="2384430at2759"/>
<dbReference type="AlphaFoldDB" id="A0A814DA20"/>
<evidence type="ECO:0000313" key="3">
    <source>
        <dbReference type="EMBL" id="CAF1156836.1"/>
    </source>
</evidence>
<dbReference type="SMART" id="SM00671">
    <property type="entry name" value="SEL1"/>
    <property type="match status" value="2"/>
</dbReference>
<dbReference type="EMBL" id="CAJOBA010033660">
    <property type="protein sequence ID" value="CAF3968342.1"/>
    <property type="molecule type" value="Genomic_DNA"/>
</dbReference>
<sequence length="168" mass="19049">MSAEQEIRKRLLDVYDENNDLPFKGRVHLARKKKPDSWYIKFAEGLLLCTAIGLLYCTYYHFDRVHFHVNRFYATLGYQEAQHVVAHSYLHGIGADQHMENAIYWLQQASEKGHTKAQYNLAIAHLKGIATGLKEGEARQLIEKAAQAGLSEAQKTLETICAQGGCEI</sequence>
<keyword evidence="1" id="KW-1133">Transmembrane helix</keyword>
<reference evidence="2" key="1">
    <citation type="submission" date="2021-02" db="EMBL/GenBank/DDBJ databases">
        <authorList>
            <person name="Nowell W R."/>
        </authorList>
    </citation>
    <scope>NUCLEOTIDE SEQUENCE</scope>
</reference>
<gene>
    <name evidence="2" type="ORF">GPM918_LOCUS11322</name>
    <name evidence="3" type="ORF">OVA965_LOCUS21888</name>
    <name evidence="4" type="ORF">SRO942_LOCUS11321</name>
    <name evidence="5" type="ORF">TMI583_LOCUS22600</name>
</gene>
<dbReference type="InterPro" id="IPR011990">
    <property type="entry name" value="TPR-like_helical_dom_sf"/>
</dbReference>
<accession>A0A814DA20</accession>
<dbReference type="InterPro" id="IPR052748">
    <property type="entry name" value="ISR_Activator"/>
</dbReference>
<evidence type="ECO:0008006" key="7">
    <source>
        <dbReference type="Google" id="ProtNLM"/>
    </source>
</evidence>
<dbReference type="PANTHER" id="PTHR45011">
    <property type="entry name" value="DAP3-BINDING CELL DEATH ENHANCER 1"/>
    <property type="match status" value="1"/>
</dbReference>
<keyword evidence="1" id="KW-0472">Membrane</keyword>
<evidence type="ECO:0000313" key="4">
    <source>
        <dbReference type="EMBL" id="CAF3728061.1"/>
    </source>
</evidence>
<evidence type="ECO:0000313" key="6">
    <source>
        <dbReference type="Proteomes" id="UP000663829"/>
    </source>
</evidence>
<dbReference type="InterPro" id="IPR006597">
    <property type="entry name" value="Sel1-like"/>
</dbReference>
<evidence type="ECO:0000313" key="5">
    <source>
        <dbReference type="EMBL" id="CAF3968342.1"/>
    </source>
</evidence>
<dbReference type="EMBL" id="CAJNOK010012138">
    <property type="protein sequence ID" value="CAF1156836.1"/>
    <property type="molecule type" value="Genomic_DNA"/>
</dbReference>
<dbReference type="EMBL" id="CAJNOQ010002335">
    <property type="protein sequence ID" value="CAF0952490.1"/>
    <property type="molecule type" value="Genomic_DNA"/>
</dbReference>
<dbReference type="Pfam" id="PF08238">
    <property type="entry name" value="Sel1"/>
    <property type="match status" value="2"/>
</dbReference>
<dbReference type="SUPFAM" id="SSF81901">
    <property type="entry name" value="HCP-like"/>
    <property type="match status" value="1"/>
</dbReference>